<accession>A0A509ELC2</accession>
<organism evidence="1 2">
    <name type="scientific">Methylobacterium symbioticum</name>
    <dbReference type="NCBI Taxonomy" id="2584084"/>
    <lineage>
        <taxon>Bacteria</taxon>
        <taxon>Pseudomonadati</taxon>
        <taxon>Pseudomonadota</taxon>
        <taxon>Alphaproteobacteria</taxon>
        <taxon>Hyphomicrobiales</taxon>
        <taxon>Methylobacteriaceae</taxon>
        <taxon>Methylobacterium</taxon>
    </lineage>
</organism>
<gene>
    <name evidence="1" type="ORF">MET9862_05575</name>
</gene>
<proteinExistence type="predicted"/>
<evidence type="ECO:0008006" key="3">
    <source>
        <dbReference type="Google" id="ProtNLM"/>
    </source>
</evidence>
<reference evidence="1 2" key="1">
    <citation type="submission" date="2019-06" db="EMBL/GenBank/DDBJ databases">
        <authorList>
            <person name="Rodrigo-Torres L."/>
            <person name="Arahal R. D."/>
            <person name="Lucena T."/>
        </authorList>
    </citation>
    <scope>NUCLEOTIDE SEQUENCE [LARGE SCALE GENOMIC DNA]</scope>
    <source>
        <strain evidence="1 2">SB0023/3</strain>
    </source>
</reference>
<dbReference type="InterPro" id="IPR029021">
    <property type="entry name" value="Prot-tyrosine_phosphatase-like"/>
</dbReference>
<dbReference type="SUPFAM" id="SSF52799">
    <property type="entry name" value="(Phosphotyrosine protein) phosphatases II"/>
    <property type="match status" value="1"/>
</dbReference>
<dbReference type="PROSITE" id="PS00383">
    <property type="entry name" value="TYR_PHOSPHATASE_1"/>
    <property type="match status" value="1"/>
</dbReference>
<dbReference type="Gene3D" id="3.90.190.10">
    <property type="entry name" value="Protein tyrosine phosphatase superfamily"/>
    <property type="match status" value="1"/>
</dbReference>
<dbReference type="InterPro" id="IPR016130">
    <property type="entry name" value="Tyr_Pase_AS"/>
</dbReference>
<dbReference type="EMBL" id="CABFPH010000177">
    <property type="protein sequence ID" value="VUD74941.1"/>
    <property type="molecule type" value="Genomic_DNA"/>
</dbReference>
<evidence type="ECO:0000313" key="1">
    <source>
        <dbReference type="EMBL" id="VUD74941.1"/>
    </source>
</evidence>
<dbReference type="Proteomes" id="UP000410984">
    <property type="component" value="Unassembled WGS sequence"/>
</dbReference>
<protein>
    <recommendedName>
        <fullName evidence="3">Tyrosine specific protein phosphatases domain-containing protein</fullName>
    </recommendedName>
</protein>
<evidence type="ECO:0000313" key="2">
    <source>
        <dbReference type="Proteomes" id="UP000410984"/>
    </source>
</evidence>
<dbReference type="AlphaFoldDB" id="A0A509ELC2"/>
<sequence>MLAPAMTPTSTETPAVTLHTVCGLEELSGHGTRGISHVLSLLDPGTPEPAAFAAYGAHHRTTLHFHDCLEAGAGLVPPEPADIDRILAFGRDLDGAAHLLVHCHYGLSRSTAALLILFASADPEASADALVSRLHALREPAWPNTRMTAFADARLGRTDPLTPAVRRLHARQLTARPHIAAMLREHGRGPEVDAALALSAGTAGTAAPPP</sequence>
<name>A0A509ELC2_9HYPH</name>
<keyword evidence="2" id="KW-1185">Reference proteome</keyword>